<keyword evidence="3" id="KW-1185">Reference proteome</keyword>
<comment type="caution">
    <text evidence="2">The sequence shown here is derived from an EMBL/GenBank/DDBJ whole genome shotgun (WGS) entry which is preliminary data.</text>
</comment>
<sequence>MTSPSLYRTGVGGESDAICEDKRGENEEEEEEGESLTFTDLGNGRSGNETRAKGIRGAAEHNISSQPYHHHLVPSLLLVAALSTVYSETYQYQGQRDEAFPYFHRYQKPVKATLIHENIPTAIVLARQIKGVGLGEAL</sequence>
<evidence type="ECO:0000313" key="3">
    <source>
        <dbReference type="Proteomes" id="UP000735302"/>
    </source>
</evidence>
<name>A0AAV3ZEU2_9GAST</name>
<evidence type="ECO:0000256" key="1">
    <source>
        <dbReference type="SAM" id="MobiDB-lite"/>
    </source>
</evidence>
<dbReference type="AlphaFoldDB" id="A0AAV3ZEU2"/>
<proteinExistence type="predicted"/>
<dbReference type="Proteomes" id="UP000735302">
    <property type="component" value="Unassembled WGS sequence"/>
</dbReference>
<organism evidence="2 3">
    <name type="scientific">Plakobranchus ocellatus</name>
    <dbReference type="NCBI Taxonomy" id="259542"/>
    <lineage>
        <taxon>Eukaryota</taxon>
        <taxon>Metazoa</taxon>
        <taxon>Spiralia</taxon>
        <taxon>Lophotrochozoa</taxon>
        <taxon>Mollusca</taxon>
        <taxon>Gastropoda</taxon>
        <taxon>Heterobranchia</taxon>
        <taxon>Euthyneura</taxon>
        <taxon>Panpulmonata</taxon>
        <taxon>Sacoglossa</taxon>
        <taxon>Placobranchoidea</taxon>
        <taxon>Plakobranchidae</taxon>
        <taxon>Plakobranchus</taxon>
    </lineage>
</organism>
<evidence type="ECO:0000313" key="2">
    <source>
        <dbReference type="EMBL" id="GFN97745.1"/>
    </source>
</evidence>
<feature type="region of interest" description="Disordered" evidence="1">
    <location>
        <begin position="1"/>
        <end position="53"/>
    </location>
</feature>
<reference evidence="2 3" key="1">
    <citation type="journal article" date="2021" name="Elife">
        <title>Chloroplast acquisition without the gene transfer in kleptoplastic sea slugs, Plakobranchus ocellatus.</title>
        <authorList>
            <person name="Maeda T."/>
            <person name="Takahashi S."/>
            <person name="Yoshida T."/>
            <person name="Shimamura S."/>
            <person name="Takaki Y."/>
            <person name="Nagai Y."/>
            <person name="Toyoda A."/>
            <person name="Suzuki Y."/>
            <person name="Arimoto A."/>
            <person name="Ishii H."/>
            <person name="Satoh N."/>
            <person name="Nishiyama T."/>
            <person name="Hasebe M."/>
            <person name="Maruyama T."/>
            <person name="Minagawa J."/>
            <person name="Obokata J."/>
            <person name="Shigenobu S."/>
        </authorList>
    </citation>
    <scope>NUCLEOTIDE SEQUENCE [LARGE SCALE GENOMIC DNA]</scope>
</reference>
<dbReference type="EMBL" id="BLXT01002806">
    <property type="protein sequence ID" value="GFN97745.1"/>
    <property type="molecule type" value="Genomic_DNA"/>
</dbReference>
<protein>
    <submittedName>
        <fullName evidence="2">Uncharacterized protein</fullName>
    </submittedName>
</protein>
<gene>
    <name evidence="2" type="ORF">PoB_002425100</name>
</gene>
<accession>A0AAV3ZEU2</accession>